<keyword evidence="3" id="KW-1185">Reference proteome</keyword>
<reference evidence="2 3" key="1">
    <citation type="journal article" date="2014" name="Nat. Commun.">
        <title>Multiple recent horizontal transfers of a large genomic region in cheese making fungi.</title>
        <authorList>
            <person name="Cheeseman K."/>
            <person name="Ropars J."/>
            <person name="Renault P."/>
            <person name="Dupont J."/>
            <person name="Gouzy J."/>
            <person name="Branca A."/>
            <person name="Abraham A.L."/>
            <person name="Ceppi M."/>
            <person name="Conseiller E."/>
            <person name="Debuchy R."/>
            <person name="Malagnac F."/>
            <person name="Goarin A."/>
            <person name="Silar P."/>
            <person name="Lacoste S."/>
            <person name="Sallet E."/>
            <person name="Bensimon A."/>
            <person name="Giraud T."/>
            <person name="Brygoo Y."/>
        </authorList>
    </citation>
    <scope>NUCLEOTIDE SEQUENCE [LARGE SCALE GENOMIC DNA]</scope>
    <source>
        <strain evidence="3">FM 013</strain>
    </source>
</reference>
<accession>A0A0G4PRN7</accession>
<dbReference type="AlphaFoldDB" id="A0A0G4PRN7"/>
<evidence type="ECO:0000313" key="3">
    <source>
        <dbReference type="Proteomes" id="UP000053732"/>
    </source>
</evidence>
<dbReference type="Proteomes" id="UP000053732">
    <property type="component" value="Unassembled WGS sequence"/>
</dbReference>
<sequence length="300" mass="33428">MQKIATEYLDMSTATAALEKNAKEYHERCELPFVDNREPVQAEAADEPIQTAPSVGLWDILTEDFDEDDEEDSEWEESDEDTDDEYYEYCEGSDSDSEMEALAEVSNIELAKPLERTKHAGDAQPQVLTKMPEHKTASIGATKPPTSIFKDQAMHDRITAALRNMSFPPDEPEEAPLARVETHIDHPKMDTTAYSADEPEDAPLVRGQTHIERPKTDSTAYSTDDAHSEATAVQTKSHQQTILQHSTTAPVNNTRKASVDSAVLQRKLSMRSASGLSQRLKTVCYKFAGRVMVPIRGKTN</sequence>
<gene>
    <name evidence="2" type="ORF">PCAMFM013_S032g000113</name>
</gene>
<organism evidence="2 3">
    <name type="scientific">Penicillium camemberti (strain FM 013)</name>
    <dbReference type="NCBI Taxonomy" id="1429867"/>
    <lineage>
        <taxon>Eukaryota</taxon>
        <taxon>Fungi</taxon>
        <taxon>Dikarya</taxon>
        <taxon>Ascomycota</taxon>
        <taxon>Pezizomycotina</taxon>
        <taxon>Eurotiomycetes</taxon>
        <taxon>Eurotiomycetidae</taxon>
        <taxon>Eurotiales</taxon>
        <taxon>Aspergillaceae</taxon>
        <taxon>Penicillium</taxon>
    </lineage>
</organism>
<feature type="region of interest" description="Disordered" evidence="1">
    <location>
        <begin position="43"/>
        <end position="99"/>
    </location>
</feature>
<name>A0A0G4PRN7_PENC3</name>
<protein>
    <submittedName>
        <fullName evidence="2">Str. FM013</fullName>
    </submittedName>
</protein>
<proteinExistence type="predicted"/>
<evidence type="ECO:0000256" key="1">
    <source>
        <dbReference type="SAM" id="MobiDB-lite"/>
    </source>
</evidence>
<dbReference type="EMBL" id="HG793165">
    <property type="protein sequence ID" value="CRL29077.1"/>
    <property type="molecule type" value="Genomic_DNA"/>
</dbReference>
<evidence type="ECO:0000313" key="2">
    <source>
        <dbReference type="EMBL" id="CRL29077.1"/>
    </source>
</evidence>
<feature type="compositionally biased region" description="Acidic residues" evidence="1">
    <location>
        <begin position="61"/>
        <end position="99"/>
    </location>
</feature>